<feature type="region of interest" description="Disordered" evidence="1">
    <location>
        <begin position="114"/>
        <end position="143"/>
    </location>
</feature>
<dbReference type="OrthoDB" id="774873at2759"/>
<reference evidence="2" key="1">
    <citation type="submission" date="2021-06" db="EMBL/GenBank/DDBJ databases">
        <authorList>
            <person name="Hodson N. C."/>
            <person name="Mongue J. A."/>
            <person name="Jaron S. K."/>
        </authorList>
    </citation>
    <scope>NUCLEOTIDE SEQUENCE</scope>
</reference>
<dbReference type="InterPro" id="IPR050784">
    <property type="entry name" value="IAP"/>
</dbReference>
<dbReference type="CDD" id="cd00022">
    <property type="entry name" value="BIR"/>
    <property type="match status" value="2"/>
</dbReference>
<dbReference type="PANTHER" id="PTHR10044:SF139">
    <property type="entry name" value="DEATH-ASSOCIATED INHIBITOR OF APOPTOSIS 2"/>
    <property type="match status" value="1"/>
</dbReference>
<evidence type="ECO:0000313" key="3">
    <source>
        <dbReference type="Proteomes" id="UP000708208"/>
    </source>
</evidence>
<proteinExistence type="predicted"/>
<evidence type="ECO:0000313" key="2">
    <source>
        <dbReference type="EMBL" id="CAG7734144.1"/>
    </source>
</evidence>
<protein>
    <submittedName>
        <fullName evidence="2">Uncharacterized protein</fullName>
    </submittedName>
</protein>
<dbReference type="AlphaFoldDB" id="A0A8J2K995"/>
<organism evidence="2 3">
    <name type="scientific">Allacma fusca</name>
    <dbReference type="NCBI Taxonomy" id="39272"/>
    <lineage>
        <taxon>Eukaryota</taxon>
        <taxon>Metazoa</taxon>
        <taxon>Ecdysozoa</taxon>
        <taxon>Arthropoda</taxon>
        <taxon>Hexapoda</taxon>
        <taxon>Collembola</taxon>
        <taxon>Symphypleona</taxon>
        <taxon>Sminthuridae</taxon>
        <taxon>Allacma</taxon>
    </lineage>
</organism>
<gene>
    <name evidence="2" type="ORF">AFUS01_LOCUS22548</name>
</gene>
<dbReference type="PROSITE" id="PS50143">
    <property type="entry name" value="BIR_REPEAT_2"/>
    <property type="match status" value="2"/>
</dbReference>
<keyword evidence="3" id="KW-1185">Reference proteome</keyword>
<dbReference type="GO" id="GO:0005634">
    <property type="term" value="C:nucleus"/>
    <property type="evidence" value="ECO:0007669"/>
    <property type="project" value="TreeGrafter"/>
</dbReference>
<feature type="compositionally biased region" description="Polar residues" evidence="1">
    <location>
        <begin position="116"/>
        <end position="132"/>
    </location>
</feature>
<name>A0A8J2K995_9HEXA</name>
<dbReference type="PANTHER" id="PTHR10044">
    <property type="entry name" value="INHIBITOR OF APOPTOSIS"/>
    <property type="match status" value="1"/>
</dbReference>
<accession>A0A8J2K995</accession>
<dbReference type="GO" id="GO:0005737">
    <property type="term" value="C:cytoplasm"/>
    <property type="evidence" value="ECO:0007669"/>
    <property type="project" value="TreeGrafter"/>
</dbReference>
<dbReference type="EMBL" id="CAJVCH010263659">
    <property type="protein sequence ID" value="CAG7734144.1"/>
    <property type="molecule type" value="Genomic_DNA"/>
</dbReference>
<dbReference type="Pfam" id="PF00653">
    <property type="entry name" value="BIR"/>
    <property type="match status" value="2"/>
</dbReference>
<dbReference type="InterPro" id="IPR001370">
    <property type="entry name" value="BIR_rpt"/>
</dbReference>
<comment type="caution">
    <text evidence="2">The sequence shown here is derived from an EMBL/GenBank/DDBJ whole genome shotgun (WGS) entry which is preliminary data.</text>
</comment>
<dbReference type="Proteomes" id="UP000708208">
    <property type="component" value="Unassembled WGS sequence"/>
</dbReference>
<dbReference type="SMART" id="SM00238">
    <property type="entry name" value="BIR"/>
    <property type="match status" value="2"/>
</dbReference>
<evidence type="ECO:0000256" key="1">
    <source>
        <dbReference type="SAM" id="MobiDB-lite"/>
    </source>
</evidence>
<sequence>MRDRVSYNIQVDDGIAPLEELRRYEYHRLASFFKRDKFGNFPWTSHFVSPLDLAKSGFYYTGMGDAVTCYWCRVTIIDWIPTDDPIHQHKLYGGEECPFIWKYTPNWKPNVPIQVPSESEVSTEPIPSTSKAETTHTTTNADQISTKMGDVVDSFQALSFASKWKVVQFNTEQHNDFAPRMELRRYEYHRLKSFFNRDQYGNLPWASHFVSPMELAKLGFFYTGRNDSVSCHWCNITLRDWIPGDDPEVEHKGYADRCPLMSGRPYGISNVPIPVPVVDEEYKFKTLM</sequence>